<evidence type="ECO:0000256" key="2">
    <source>
        <dbReference type="ARBA" id="ARBA00022741"/>
    </source>
</evidence>
<dbReference type="Gene3D" id="3.30.1490.20">
    <property type="entry name" value="ATP-grasp fold, A domain"/>
    <property type="match status" value="1"/>
</dbReference>
<reference evidence="6" key="1">
    <citation type="submission" date="2022-10" db="EMBL/GenBank/DDBJ databases">
        <authorList>
            <person name="Turner M.S."/>
            <person name="Huang W."/>
        </authorList>
    </citation>
    <scope>NUCLEOTIDE SEQUENCE</scope>
    <source>
        <strain evidence="6">581</strain>
    </source>
</reference>
<dbReference type="Pfam" id="PF13535">
    <property type="entry name" value="ATP-grasp_4"/>
    <property type="match status" value="1"/>
</dbReference>
<dbReference type="GO" id="GO:0046872">
    <property type="term" value="F:metal ion binding"/>
    <property type="evidence" value="ECO:0007669"/>
    <property type="project" value="InterPro"/>
</dbReference>
<proteinExistence type="predicted"/>
<evidence type="ECO:0000313" key="7">
    <source>
        <dbReference type="Proteomes" id="UP001152656"/>
    </source>
</evidence>
<evidence type="ECO:0000256" key="4">
    <source>
        <dbReference type="PROSITE-ProRule" id="PRU00409"/>
    </source>
</evidence>
<dbReference type="Gene3D" id="3.30.470.20">
    <property type="entry name" value="ATP-grasp fold, B domain"/>
    <property type="match status" value="1"/>
</dbReference>
<accession>A0A9X4NDL8</accession>
<evidence type="ECO:0000259" key="5">
    <source>
        <dbReference type="PROSITE" id="PS50975"/>
    </source>
</evidence>
<feature type="domain" description="ATP-grasp" evidence="5">
    <location>
        <begin position="108"/>
        <end position="298"/>
    </location>
</feature>
<dbReference type="Gene3D" id="3.40.50.20">
    <property type="match status" value="1"/>
</dbReference>
<keyword evidence="3 4" id="KW-0067">ATP-binding</keyword>
<dbReference type="SUPFAM" id="SSF56059">
    <property type="entry name" value="Glutathione synthetase ATP-binding domain-like"/>
    <property type="match status" value="1"/>
</dbReference>
<comment type="caution">
    <text evidence="6">The sequence shown here is derived from an EMBL/GenBank/DDBJ whole genome shotgun (WGS) entry which is preliminary data.</text>
</comment>
<dbReference type="PROSITE" id="PS50975">
    <property type="entry name" value="ATP_GRASP"/>
    <property type="match status" value="1"/>
</dbReference>
<dbReference type="GO" id="GO:0016874">
    <property type="term" value="F:ligase activity"/>
    <property type="evidence" value="ECO:0007669"/>
    <property type="project" value="UniProtKB-KW"/>
</dbReference>
<sequence>MRIAIINRFTEDDCDYSDLKDVSDTEYIFFNISCSNRTTKNFYNFNYSDSELNLCIMDIIEMHKKIPFSNVLTPYEFDVELGGAIREYLDIGFQSRESCLSFRDKLIMKNKLREVVNLPRYSEVSNLIDIIEFIESYGFPVIIKPRNSAGSFGVKLLNNYESLKKLEIINLENYLIESYVNGSMFHLDGLYCNGEILFCSVSKYLSDCLTHEKEEGEYVGSVMVDLESDVAKILTEELKKVLNTLSNKNERIPYHCEFFITENGDPIFCEIASRIGGGLINQAVENSYKFDLFITSLINEHDIVENEMGAYSGCILFSSKSGKLLNLELADFEWIKFAQFDKSRIGRILEKSHTSIYSIVGYVVQGNSSDEVLQRIEKLIEWQEKRIQWG</sequence>
<evidence type="ECO:0000313" key="6">
    <source>
        <dbReference type="EMBL" id="MDG4981809.1"/>
    </source>
</evidence>
<dbReference type="EMBL" id="JAOWLP010000007">
    <property type="protein sequence ID" value="MDG4981809.1"/>
    <property type="molecule type" value="Genomic_DNA"/>
</dbReference>
<dbReference type="InterPro" id="IPR011761">
    <property type="entry name" value="ATP-grasp"/>
</dbReference>
<gene>
    <name evidence="6" type="ORF">OGZ39_09065</name>
</gene>
<dbReference type="GO" id="GO:0005524">
    <property type="term" value="F:ATP binding"/>
    <property type="evidence" value="ECO:0007669"/>
    <property type="project" value="UniProtKB-UniRule"/>
</dbReference>
<keyword evidence="2 4" id="KW-0547">Nucleotide-binding</keyword>
<organism evidence="6 7">
    <name type="scientific">Lactococcus lactis</name>
    <dbReference type="NCBI Taxonomy" id="1358"/>
    <lineage>
        <taxon>Bacteria</taxon>
        <taxon>Bacillati</taxon>
        <taxon>Bacillota</taxon>
        <taxon>Bacilli</taxon>
        <taxon>Lactobacillales</taxon>
        <taxon>Streptococcaceae</taxon>
        <taxon>Lactococcus</taxon>
    </lineage>
</organism>
<protein>
    <submittedName>
        <fullName evidence="6">ATP-grasp domain-containing protein</fullName>
    </submittedName>
</protein>
<dbReference type="PANTHER" id="PTHR43585:SF2">
    <property type="entry name" value="ATP-GRASP ENZYME FSQD"/>
    <property type="match status" value="1"/>
</dbReference>
<dbReference type="InterPro" id="IPR052032">
    <property type="entry name" value="ATP-dep_AA_Ligase"/>
</dbReference>
<evidence type="ECO:0000256" key="1">
    <source>
        <dbReference type="ARBA" id="ARBA00022598"/>
    </source>
</evidence>
<keyword evidence="1" id="KW-0436">Ligase</keyword>
<dbReference type="Proteomes" id="UP001152656">
    <property type="component" value="Unassembled WGS sequence"/>
</dbReference>
<name>A0A9X4NDL8_9LACT</name>
<evidence type="ECO:0000256" key="3">
    <source>
        <dbReference type="ARBA" id="ARBA00022840"/>
    </source>
</evidence>
<dbReference type="AlphaFoldDB" id="A0A9X4NDL8"/>
<dbReference type="InterPro" id="IPR013815">
    <property type="entry name" value="ATP_grasp_subdomain_1"/>
</dbReference>
<dbReference type="PANTHER" id="PTHR43585">
    <property type="entry name" value="FUMIPYRROLE BIOSYNTHESIS PROTEIN C"/>
    <property type="match status" value="1"/>
</dbReference>
<reference evidence="6" key="2">
    <citation type="journal article" date="2023" name="Food Microbiol.">
        <title>Evaluation of the fermentation potential of lactic acid bacteria isolated from herbs, fruits and vegetables as starter cultures in nut-based milk alternatives.</title>
        <authorList>
            <person name="Huang W."/>
            <person name="Dong A."/>
            <person name="Pham H.T."/>
            <person name="Zhou C."/>
            <person name="Huo Z."/>
            <person name="Watjen A.P."/>
            <person name="Prakash S."/>
            <person name="Bang-Berthelsen C.H."/>
            <person name="Turner M.S."/>
        </authorList>
    </citation>
    <scope>NUCLEOTIDE SEQUENCE</scope>
    <source>
        <strain evidence="6">581</strain>
    </source>
</reference>
<dbReference type="RefSeq" id="WP_278216320.1">
    <property type="nucleotide sequence ID" value="NZ_JAOWLP010000007.1"/>
</dbReference>